<keyword evidence="4" id="KW-1185">Reference proteome</keyword>
<dbReference type="GO" id="GO:0016787">
    <property type="term" value="F:hydrolase activity"/>
    <property type="evidence" value="ECO:0007669"/>
    <property type="project" value="UniProtKB-KW"/>
</dbReference>
<feature type="domain" description="Beta-lactamase class A catalytic" evidence="2">
    <location>
        <begin position="115"/>
        <end position="227"/>
    </location>
</feature>
<gene>
    <name evidence="3" type="ORF">AAFH96_09800</name>
</gene>
<dbReference type="InterPro" id="IPR012338">
    <property type="entry name" value="Beta-lactam/transpept-like"/>
</dbReference>
<evidence type="ECO:0000313" key="3">
    <source>
        <dbReference type="EMBL" id="MFB6393397.1"/>
    </source>
</evidence>
<feature type="region of interest" description="Disordered" evidence="1">
    <location>
        <begin position="13"/>
        <end position="49"/>
    </location>
</feature>
<accession>A0ABV5CN24</accession>
<dbReference type="InterPro" id="IPR000871">
    <property type="entry name" value="Beta-lactam_class-A"/>
</dbReference>
<dbReference type="Pfam" id="PF13354">
    <property type="entry name" value="Beta-lactamase2"/>
    <property type="match status" value="1"/>
</dbReference>
<name>A0ABV5CN24_9ACTN</name>
<dbReference type="SUPFAM" id="SSF56601">
    <property type="entry name" value="beta-lactamase/transpeptidase-like"/>
    <property type="match status" value="1"/>
</dbReference>
<keyword evidence="3" id="KW-0378">Hydrolase</keyword>
<comment type="caution">
    <text evidence="3">The sequence shown here is derived from an EMBL/GenBank/DDBJ whole genome shotgun (WGS) entry which is preliminary data.</text>
</comment>
<dbReference type="Gene3D" id="3.40.710.10">
    <property type="entry name" value="DD-peptidase/beta-lactamase superfamily"/>
    <property type="match status" value="1"/>
</dbReference>
<dbReference type="EMBL" id="JBCGDC010000021">
    <property type="protein sequence ID" value="MFB6393397.1"/>
    <property type="molecule type" value="Genomic_DNA"/>
</dbReference>
<organism evidence="3 4">
    <name type="scientific">Polymorphospora lycopeni</name>
    <dbReference type="NCBI Taxonomy" id="3140240"/>
    <lineage>
        <taxon>Bacteria</taxon>
        <taxon>Bacillati</taxon>
        <taxon>Actinomycetota</taxon>
        <taxon>Actinomycetes</taxon>
        <taxon>Micromonosporales</taxon>
        <taxon>Micromonosporaceae</taxon>
        <taxon>Polymorphospora</taxon>
    </lineage>
</organism>
<evidence type="ECO:0000259" key="2">
    <source>
        <dbReference type="Pfam" id="PF13354"/>
    </source>
</evidence>
<sequence length="275" mass="29850">MLATGLLLLPDSPLRADAAPSWHGPGSPVTTSPATPSASPEPPPLDVRPTDVVIETTGWWSWSMIDQRTGAVYGSENMTETSTTASMIKSWVAADYLRRAAEKGETPGESRMAQLTAMIRDSDNEATQIVYDELGRATSIKRLIEICGLTDSEPAEDGAWSRTQLSARDTARMGVCITDGRAAGSKWTKWLLDEMRLVRGTGDFGIRAAFPTEIRKTIAIKNGWVDRQAEEEYHVNCLAIGDGWTAGVLTAYPIQLGQSHGAKICKQVGEQLRAD</sequence>
<proteinExistence type="predicted"/>
<evidence type="ECO:0000313" key="4">
    <source>
        <dbReference type="Proteomes" id="UP001582793"/>
    </source>
</evidence>
<feature type="compositionally biased region" description="Low complexity" evidence="1">
    <location>
        <begin position="24"/>
        <end position="38"/>
    </location>
</feature>
<protein>
    <submittedName>
        <fullName evidence="3">Serine hydrolase</fullName>
    </submittedName>
</protein>
<dbReference type="RefSeq" id="WP_375733923.1">
    <property type="nucleotide sequence ID" value="NZ_JBCGDC010000021.1"/>
</dbReference>
<dbReference type="PANTHER" id="PTHR35333">
    <property type="entry name" value="BETA-LACTAMASE"/>
    <property type="match status" value="1"/>
</dbReference>
<evidence type="ECO:0000256" key="1">
    <source>
        <dbReference type="SAM" id="MobiDB-lite"/>
    </source>
</evidence>
<dbReference type="PANTHER" id="PTHR35333:SF3">
    <property type="entry name" value="BETA-LACTAMASE-TYPE TRANSPEPTIDASE FOLD CONTAINING PROTEIN"/>
    <property type="match status" value="1"/>
</dbReference>
<dbReference type="InterPro" id="IPR045155">
    <property type="entry name" value="Beta-lactam_cat"/>
</dbReference>
<reference evidence="3 4" key="1">
    <citation type="submission" date="2024-04" db="EMBL/GenBank/DDBJ databases">
        <title>Polymorphospora sp. isolated from Baiyangdian Lake in Xiong'an New Area.</title>
        <authorList>
            <person name="Zhang X."/>
            <person name="Liu J."/>
        </authorList>
    </citation>
    <scope>NUCLEOTIDE SEQUENCE [LARGE SCALE GENOMIC DNA]</scope>
    <source>
        <strain evidence="3 4">2-325</strain>
    </source>
</reference>
<dbReference type="Proteomes" id="UP001582793">
    <property type="component" value="Unassembled WGS sequence"/>
</dbReference>